<sequence length="78" mass="8497">MKLTRENGFKQLGQKAMNLSYVGSDVVQCAQRFANSEEFQAVMDFLSIYKIDPLVSTLLDIGAGNGIASWAFAKSGFA</sequence>
<organism evidence="1">
    <name type="scientific">marine sediment metagenome</name>
    <dbReference type="NCBI Taxonomy" id="412755"/>
    <lineage>
        <taxon>unclassified sequences</taxon>
        <taxon>metagenomes</taxon>
        <taxon>ecological metagenomes</taxon>
    </lineage>
</organism>
<dbReference type="AlphaFoldDB" id="X1V4L0"/>
<gene>
    <name evidence="1" type="ORF">S12H4_41972</name>
</gene>
<proteinExistence type="predicted"/>
<comment type="caution">
    <text evidence="1">The sequence shown here is derived from an EMBL/GenBank/DDBJ whole genome shotgun (WGS) entry which is preliminary data.</text>
</comment>
<dbReference type="EMBL" id="BARW01025635">
    <property type="protein sequence ID" value="GAJ10742.1"/>
    <property type="molecule type" value="Genomic_DNA"/>
</dbReference>
<name>X1V4L0_9ZZZZ</name>
<reference evidence="1" key="1">
    <citation type="journal article" date="2014" name="Front. Microbiol.">
        <title>High frequency of phylogenetically diverse reductive dehalogenase-homologous genes in deep subseafloor sedimentary metagenomes.</title>
        <authorList>
            <person name="Kawai M."/>
            <person name="Futagami T."/>
            <person name="Toyoda A."/>
            <person name="Takaki Y."/>
            <person name="Nishi S."/>
            <person name="Hori S."/>
            <person name="Arai W."/>
            <person name="Tsubouchi T."/>
            <person name="Morono Y."/>
            <person name="Uchiyama I."/>
            <person name="Ito T."/>
            <person name="Fujiyama A."/>
            <person name="Inagaki F."/>
            <person name="Takami H."/>
        </authorList>
    </citation>
    <scope>NUCLEOTIDE SEQUENCE</scope>
    <source>
        <strain evidence="1">Expedition CK06-06</strain>
    </source>
</reference>
<feature type="non-terminal residue" evidence="1">
    <location>
        <position position="78"/>
    </location>
</feature>
<evidence type="ECO:0000313" key="1">
    <source>
        <dbReference type="EMBL" id="GAJ10742.1"/>
    </source>
</evidence>
<protein>
    <submittedName>
        <fullName evidence="1">Uncharacterized protein</fullName>
    </submittedName>
</protein>
<accession>X1V4L0</accession>